<dbReference type="Proteomes" id="UP000381378">
    <property type="component" value="Unassembled WGS sequence"/>
</dbReference>
<evidence type="ECO:0000313" key="2">
    <source>
        <dbReference type="EMBL" id="VVQ16641.1"/>
    </source>
</evidence>
<proteinExistence type="inferred from homology"/>
<dbReference type="InterPro" id="IPR036165">
    <property type="entry name" value="YefM-like_sf"/>
</dbReference>
<reference evidence="2 3" key="1">
    <citation type="submission" date="2019-09" db="EMBL/GenBank/DDBJ databases">
        <authorList>
            <person name="Chandra G."/>
            <person name="Truman W A."/>
        </authorList>
    </citation>
    <scope>NUCLEOTIDE SEQUENCE [LARGE SCALE GENOMIC DNA]</scope>
    <source>
        <strain evidence="2">PS928</strain>
    </source>
</reference>
<comment type="similarity">
    <text evidence="1">Belongs to the phD/YefM antitoxin family.</text>
</comment>
<evidence type="ECO:0000313" key="3">
    <source>
        <dbReference type="Proteomes" id="UP000381378"/>
    </source>
</evidence>
<sequence>MNERVQVNMHEAQSQLSQLAERAWHGDTVVIVKDGKPYLDLLPHVGTLRARKPGRLKGEIWMSADFDKTPEDIISFESLIEETHAFLRGYPMNRR</sequence>
<dbReference type="AlphaFoldDB" id="A0A5E7UZ78"/>
<organism evidence="2 3">
    <name type="scientific">Pseudomonas fluorescens</name>
    <dbReference type="NCBI Taxonomy" id="294"/>
    <lineage>
        <taxon>Bacteria</taxon>
        <taxon>Pseudomonadati</taxon>
        <taxon>Pseudomonadota</taxon>
        <taxon>Gammaproteobacteria</taxon>
        <taxon>Pseudomonadales</taxon>
        <taxon>Pseudomonadaceae</taxon>
        <taxon>Pseudomonas</taxon>
    </lineage>
</organism>
<accession>A0A5E7UZ78</accession>
<evidence type="ECO:0008006" key="4">
    <source>
        <dbReference type="Google" id="ProtNLM"/>
    </source>
</evidence>
<dbReference type="OrthoDB" id="9800503at2"/>
<protein>
    <recommendedName>
        <fullName evidence="4">Type II toxin-antitoxin system prevent-host-death family antitoxin</fullName>
    </recommendedName>
</protein>
<gene>
    <name evidence="2" type="ORF">PS928_04415</name>
</gene>
<dbReference type="RefSeq" id="WP_150787278.1">
    <property type="nucleotide sequence ID" value="NZ_CABVJF010000018.1"/>
</dbReference>
<evidence type="ECO:0000256" key="1">
    <source>
        <dbReference type="ARBA" id="ARBA00009981"/>
    </source>
</evidence>
<name>A0A5E7UZ78_PSEFL</name>
<dbReference type="SUPFAM" id="SSF143120">
    <property type="entry name" value="YefM-like"/>
    <property type="match status" value="1"/>
</dbReference>
<dbReference type="EMBL" id="CABVJF010000018">
    <property type="protein sequence ID" value="VVQ16641.1"/>
    <property type="molecule type" value="Genomic_DNA"/>
</dbReference>